<evidence type="ECO:0008006" key="3">
    <source>
        <dbReference type="Google" id="ProtNLM"/>
    </source>
</evidence>
<protein>
    <recommendedName>
        <fullName evidence="3">DUF4136 domain-containing protein</fullName>
    </recommendedName>
</protein>
<dbReference type="Proteomes" id="UP001324380">
    <property type="component" value="Chromosome"/>
</dbReference>
<dbReference type="RefSeq" id="WP_321565898.1">
    <property type="nucleotide sequence ID" value="NZ_CP139558.1"/>
</dbReference>
<name>A0ABZ0TUL8_9SPHI</name>
<keyword evidence="2" id="KW-1185">Reference proteome</keyword>
<evidence type="ECO:0000313" key="1">
    <source>
        <dbReference type="EMBL" id="WPU96810.1"/>
    </source>
</evidence>
<reference evidence="1 2" key="1">
    <citation type="submission" date="2023-11" db="EMBL/GenBank/DDBJ databases">
        <title>Analysis of the Genomes of Mucilaginibacter gossypii cycad 4 and M. sabulilitoris SNA2: microbes with the potential for plant growth promotion.</title>
        <authorList>
            <person name="Hirsch A.M."/>
            <person name="Humm E."/>
            <person name="Rubbi M."/>
            <person name="Del Vecchio G."/>
            <person name="Ha S.M."/>
            <person name="Pellegrini M."/>
            <person name="Gunsalus R.P."/>
        </authorList>
    </citation>
    <scope>NUCLEOTIDE SEQUENCE [LARGE SCALE GENOMIC DNA]</scope>
    <source>
        <strain evidence="1 2">SNA2</strain>
    </source>
</reference>
<proteinExistence type="predicted"/>
<evidence type="ECO:0000313" key="2">
    <source>
        <dbReference type="Proteomes" id="UP001324380"/>
    </source>
</evidence>
<organism evidence="1 2">
    <name type="scientific">Mucilaginibacter sabulilitoris</name>
    <dbReference type="NCBI Taxonomy" id="1173583"/>
    <lineage>
        <taxon>Bacteria</taxon>
        <taxon>Pseudomonadati</taxon>
        <taxon>Bacteroidota</taxon>
        <taxon>Sphingobacteriia</taxon>
        <taxon>Sphingobacteriales</taxon>
        <taxon>Sphingobacteriaceae</taxon>
        <taxon>Mucilaginibacter</taxon>
    </lineage>
</organism>
<dbReference type="EMBL" id="CP139558">
    <property type="protein sequence ID" value="WPU96810.1"/>
    <property type="molecule type" value="Genomic_DNA"/>
</dbReference>
<gene>
    <name evidence="1" type="ORF">SNE25_14905</name>
</gene>
<accession>A0ABZ0TUL8</accession>
<sequence>MKFIFALLVIVTACSNNQKQNNCKDANLKLLDYGTFTIQVPKQWRKMEVGPPEDSYVGYIQINEKALVSFDFGRYSNSLNEDDNNYYYQIEDGKVFMIEKSSTPNNVKLKYFGIADSATLEKVRRNKIEWIKVDGKTAKLITPKKHGVGTTGVYIDNLWIVQGSKIKIQINAQNLPKEQEKQLLSAIRSLKFYQKKPFIIN</sequence>